<comment type="caution">
    <text evidence="3">The sequence shown here is derived from an EMBL/GenBank/DDBJ whole genome shotgun (WGS) entry which is preliminary data.</text>
</comment>
<dbReference type="Proteomes" id="UP001165302">
    <property type="component" value="Unassembled WGS sequence"/>
</dbReference>
<accession>A0ABS7Z6V0</accession>
<dbReference type="InterPro" id="IPR032508">
    <property type="entry name" value="FecR_C"/>
</dbReference>
<dbReference type="PANTHER" id="PTHR30273:SF2">
    <property type="entry name" value="PROTEIN FECR"/>
    <property type="match status" value="1"/>
</dbReference>
<dbReference type="Gene3D" id="3.55.50.30">
    <property type="match status" value="1"/>
</dbReference>
<dbReference type="InterPro" id="IPR006860">
    <property type="entry name" value="FecR"/>
</dbReference>
<evidence type="ECO:0000313" key="4">
    <source>
        <dbReference type="Proteomes" id="UP001165302"/>
    </source>
</evidence>
<gene>
    <name evidence="3" type="ORF">IPZ78_12000</name>
</gene>
<evidence type="ECO:0000259" key="1">
    <source>
        <dbReference type="Pfam" id="PF04773"/>
    </source>
</evidence>
<dbReference type="Pfam" id="PF16344">
    <property type="entry name" value="FecR_C"/>
    <property type="match status" value="1"/>
</dbReference>
<dbReference type="EMBL" id="JADEYP010000023">
    <property type="protein sequence ID" value="MCA5005872.1"/>
    <property type="molecule type" value="Genomic_DNA"/>
</dbReference>
<dbReference type="Gene3D" id="2.60.120.1440">
    <property type="match status" value="1"/>
</dbReference>
<feature type="domain" description="Protein FecR C-terminal" evidence="2">
    <location>
        <begin position="303"/>
        <end position="365"/>
    </location>
</feature>
<evidence type="ECO:0000259" key="2">
    <source>
        <dbReference type="Pfam" id="PF16344"/>
    </source>
</evidence>
<organism evidence="3 4">
    <name type="scientific">Sphingobacterium bovistauri</name>
    <dbReference type="NCBI Taxonomy" id="2781959"/>
    <lineage>
        <taxon>Bacteria</taxon>
        <taxon>Pseudomonadati</taxon>
        <taxon>Bacteroidota</taxon>
        <taxon>Sphingobacteriia</taxon>
        <taxon>Sphingobacteriales</taxon>
        <taxon>Sphingobacteriaceae</taxon>
        <taxon>Sphingobacterium</taxon>
    </lineage>
</organism>
<keyword evidence="4" id="KW-1185">Reference proteome</keyword>
<dbReference type="RefSeq" id="WP_225554037.1">
    <property type="nucleotide sequence ID" value="NZ_JADEYP010000023.1"/>
</dbReference>
<dbReference type="PANTHER" id="PTHR30273">
    <property type="entry name" value="PERIPLASMIC SIGNAL SENSOR AND SIGMA FACTOR ACTIVATOR FECR-RELATED"/>
    <property type="match status" value="1"/>
</dbReference>
<name>A0ABS7Z6V0_9SPHI</name>
<evidence type="ECO:0000313" key="3">
    <source>
        <dbReference type="EMBL" id="MCA5005872.1"/>
    </source>
</evidence>
<feature type="domain" description="FecR protein" evidence="1">
    <location>
        <begin position="157"/>
        <end position="259"/>
    </location>
</feature>
<protein>
    <submittedName>
        <fullName evidence="3">DUF4974 domain-containing protein</fullName>
    </submittedName>
</protein>
<dbReference type="Pfam" id="PF04773">
    <property type="entry name" value="FecR"/>
    <property type="match status" value="1"/>
</dbReference>
<proteinExistence type="predicted"/>
<sequence length="380" mass="42870">MIDSKLLLKKYRDGQCTPEEIDLLHSWFHELNISDNTSLTEEDLKDALIPAVSSNEDGISGKQYWKKLALTAAIVVLISLSALLVFQYNNNTSGEVFPADAVVLTLEDGKKINLKDVEKETFDEKLGFSIVKTASGRIQYNFDVQNKPSTHKVAYHTLQTPIGEVFEIILSDGSTVVLNAQSTLRFPTSFLGLEARQMELVGEAFFDVNKEYIDSTKTSRKPFIIKSKDQYVEVLGTAFNIHAYPNESLFKTTLAHGKVRVFSQNRNNQMVISASGDQVILQNNQLQKGKVKLENELAWKSGKIVFEDQDIYSIMRSIARYYPIEVEYLADFKGANFGGVISKDKSLEDILKLVEETGEIKFEVSQITNIKSERRVKVMK</sequence>
<reference evidence="3" key="1">
    <citation type="submission" date="2020-10" db="EMBL/GenBank/DDBJ databases">
        <authorList>
            <person name="Lu T."/>
            <person name="Wang Q."/>
            <person name="Han X."/>
        </authorList>
    </citation>
    <scope>NUCLEOTIDE SEQUENCE</scope>
    <source>
        <strain evidence="3">WQ 366</strain>
    </source>
</reference>
<dbReference type="InterPro" id="IPR012373">
    <property type="entry name" value="Ferrdict_sens_TM"/>
</dbReference>